<dbReference type="AlphaFoldDB" id="X1P1G1"/>
<feature type="non-terminal residue" evidence="1">
    <location>
        <position position="1"/>
    </location>
</feature>
<evidence type="ECO:0000313" key="1">
    <source>
        <dbReference type="EMBL" id="GAI50127.1"/>
    </source>
</evidence>
<proteinExistence type="predicted"/>
<dbReference type="EMBL" id="BARV01040031">
    <property type="protein sequence ID" value="GAI50127.1"/>
    <property type="molecule type" value="Genomic_DNA"/>
</dbReference>
<gene>
    <name evidence="1" type="ORF">S06H3_61145</name>
</gene>
<evidence type="ECO:0008006" key="2">
    <source>
        <dbReference type="Google" id="ProtNLM"/>
    </source>
</evidence>
<reference evidence="1" key="1">
    <citation type="journal article" date="2014" name="Front. Microbiol.">
        <title>High frequency of phylogenetically diverse reductive dehalogenase-homologous genes in deep subseafloor sedimentary metagenomes.</title>
        <authorList>
            <person name="Kawai M."/>
            <person name="Futagami T."/>
            <person name="Toyoda A."/>
            <person name="Takaki Y."/>
            <person name="Nishi S."/>
            <person name="Hori S."/>
            <person name="Arai W."/>
            <person name="Tsubouchi T."/>
            <person name="Morono Y."/>
            <person name="Uchiyama I."/>
            <person name="Ito T."/>
            <person name="Fujiyama A."/>
            <person name="Inagaki F."/>
            <person name="Takami H."/>
        </authorList>
    </citation>
    <scope>NUCLEOTIDE SEQUENCE</scope>
    <source>
        <strain evidence="1">Expedition CK06-06</strain>
    </source>
</reference>
<sequence length="87" mass="9769">PGLLKLAEETAKRRSDLQVGSTEMLVVDEVQTLRRLGYRAICLAGRDSQTDSLPRWHTCEDTVEHVSAAALGRAAEFAWEMLQEIDR</sequence>
<protein>
    <recommendedName>
        <fullName evidence="2">Peptidase M28 domain-containing protein</fullName>
    </recommendedName>
</protein>
<comment type="caution">
    <text evidence="1">The sequence shown here is derived from an EMBL/GenBank/DDBJ whole genome shotgun (WGS) entry which is preliminary data.</text>
</comment>
<name>X1P1G1_9ZZZZ</name>
<organism evidence="1">
    <name type="scientific">marine sediment metagenome</name>
    <dbReference type="NCBI Taxonomy" id="412755"/>
    <lineage>
        <taxon>unclassified sequences</taxon>
        <taxon>metagenomes</taxon>
        <taxon>ecological metagenomes</taxon>
    </lineage>
</organism>
<accession>X1P1G1</accession>
<dbReference type="Gene3D" id="3.40.630.10">
    <property type="entry name" value="Zn peptidases"/>
    <property type="match status" value="1"/>
</dbReference>